<keyword evidence="1" id="KW-0472">Membrane</keyword>
<reference evidence="2" key="1">
    <citation type="submission" date="2024-08" db="EMBL/GenBank/DDBJ databases">
        <title>Phylogenomic analyses of a clade within the roseobacter group suggest taxonomic reassignments of species of the genera Aestuariivita, Citreicella, Loktanella, Nautella, Pelagibaca, Ruegeria, Thalassobius, Thiobacimonas and Tropicibacter, and the proposal o.</title>
        <authorList>
            <person name="Jeon C.O."/>
        </authorList>
    </citation>
    <scope>NUCLEOTIDE SEQUENCE</scope>
    <source>
        <strain evidence="2">SS1-5</strain>
    </source>
</reference>
<evidence type="ECO:0000313" key="2">
    <source>
        <dbReference type="EMBL" id="WZU66514.1"/>
    </source>
</evidence>
<dbReference type="Proteomes" id="UP001470809">
    <property type="component" value="Chromosome"/>
</dbReference>
<dbReference type="EMBL" id="CP151767">
    <property type="protein sequence ID" value="WZU66514.1"/>
    <property type="molecule type" value="Genomic_DNA"/>
</dbReference>
<dbReference type="RefSeq" id="WP_342075836.1">
    <property type="nucleotide sequence ID" value="NZ_CP151767.2"/>
</dbReference>
<evidence type="ECO:0000256" key="1">
    <source>
        <dbReference type="SAM" id="Phobius"/>
    </source>
</evidence>
<keyword evidence="1" id="KW-0812">Transmembrane</keyword>
<keyword evidence="1" id="KW-1133">Transmembrane helix</keyword>
<feature type="transmembrane region" description="Helical" evidence="1">
    <location>
        <begin position="25"/>
        <end position="44"/>
    </location>
</feature>
<keyword evidence="3" id="KW-1185">Reference proteome</keyword>
<accession>A0AAN0M7H0</accession>
<dbReference type="AlphaFoldDB" id="A0AAN0M7H0"/>
<evidence type="ECO:0000313" key="3">
    <source>
        <dbReference type="Proteomes" id="UP001470809"/>
    </source>
</evidence>
<proteinExistence type="predicted"/>
<sequence length="45" mass="5303">MTRATRALTNRFRGFKTLVRMNMDWLRFAVIVMIALYSSAYVMLS</sequence>
<organism evidence="2 3">
    <name type="scientific">Yoonia rhodophyticola</name>
    <dbReference type="NCBI Taxonomy" id="3137370"/>
    <lineage>
        <taxon>Bacteria</taxon>
        <taxon>Pseudomonadati</taxon>
        <taxon>Pseudomonadota</taxon>
        <taxon>Alphaproteobacteria</taxon>
        <taxon>Rhodobacterales</taxon>
        <taxon>Paracoccaceae</taxon>
        <taxon>Yoonia</taxon>
    </lineage>
</organism>
<name>A0AAN0M7H0_9RHOB</name>
<protein>
    <submittedName>
        <fullName evidence="2">Uncharacterized protein</fullName>
    </submittedName>
</protein>
<dbReference type="KEGG" id="yrh:AABB31_15890"/>
<gene>
    <name evidence="2" type="ORF">AABB31_15890</name>
</gene>